<evidence type="ECO:0000256" key="9">
    <source>
        <dbReference type="ARBA" id="ARBA00022984"/>
    </source>
</evidence>
<feature type="region of interest" description="Disordered" evidence="16">
    <location>
        <begin position="903"/>
        <end position="961"/>
    </location>
</feature>
<evidence type="ECO:0000256" key="2">
    <source>
        <dbReference type="ARBA" id="ARBA00022645"/>
    </source>
</evidence>
<evidence type="ECO:0000259" key="19">
    <source>
        <dbReference type="Pfam" id="PF00912"/>
    </source>
</evidence>
<keyword evidence="5 20" id="KW-0808">Transferase</keyword>
<dbReference type="InterPro" id="IPR023346">
    <property type="entry name" value="Lysozyme-like_dom_sf"/>
</dbReference>
<evidence type="ECO:0000256" key="11">
    <source>
        <dbReference type="ARBA" id="ARBA00023136"/>
    </source>
</evidence>
<dbReference type="InterPro" id="IPR036950">
    <property type="entry name" value="PBP_transglycosylase"/>
</dbReference>
<keyword evidence="9" id="KW-0573">Peptidoglycan synthesis</keyword>
<keyword evidence="2" id="KW-0121">Carboxypeptidase</keyword>
<dbReference type="GO" id="GO:0009002">
    <property type="term" value="F:serine-type D-Ala-D-Ala carboxypeptidase activity"/>
    <property type="evidence" value="ECO:0007669"/>
    <property type="project" value="UniProtKB-EC"/>
</dbReference>
<protein>
    <submittedName>
        <fullName evidence="20">Bifunctional glycosyltransferase transpeptidase penicillin-binding protein 1B</fullName>
    </submittedName>
</protein>
<evidence type="ECO:0000256" key="17">
    <source>
        <dbReference type="SAM" id="Phobius"/>
    </source>
</evidence>
<gene>
    <name evidence="20" type="ORF">IV74_GL002347</name>
</gene>
<keyword evidence="13" id="KW-0961">Cell wall biogenesis/degradation</keyword>
<evidence type="ECO:0000259" key="18">
    <source>
        <dbReference type="Pfam" id="PF00905"/>
    </source>
</evidence>
<evidence type="ECO:0000256" key="4">
    <source>
        <dbReference type="ARBA" id="ARBA00022676"/>
    </source>
</evidence>
<dbReference type="EMBL" id="JQBS01000035">
    <property type="protein sequence ID" value="KRN54760.1"/>
    <property type="molecule type" value="Genomic_DNA"/>
</dbReference>
<keyword evidence="11 17" id="KW-0472">Membrane</keyword>
<dbReference type="InterPro" id="IPR012338">
    <property type="entry name" value="Beta-lactam/transpept-like"/>
</dbReference>
<accession>A0A0R2HQ53</accession>
<reference evidence="20 21" key="1">
    <citation type="journal article" date="2015" name="Genome Announc.">
        <title>Expanding the biotechnology potential of lactobacilli through comparative genomics of 213 strains and associated genera.</title>
        <authorList>
            <person name="Sun Z."/>
            <person name="Harris H.M."/>
            <person name="McCann A."/>
            <person name="Guo C."/>
            <person name="Argimon S."/>
            <person name="Zhang W."/>
            <person name="Yang X."/>
            <person name="Jeffery I.B."/>
            <person name="Cooney J.C."/>
            <person name="Kagawa T.F."/>
            <person name="Liu W."/>
            <person name="Song Y."/>
            <person name="Salvetti E."/>
            <person name="Wrobel A."/>
            <person name="Rasinkangas P."/>
            <person name="Parkhill J."/>
            <person name="Rea M.C."/>
            <person name="O'Sullivan O."/>
            <person name="Ritari J."/>
            <person name="Douillard F.P."/>
            <person name="Paul Ross R."/>
            <person name="Yang R."/>
            <person name="Briner A.E."/>
            <person name="Felis G.E."/>
            <person name="de Vos W.M."/>
            <person name="Barrangou R."/>
            <person name="Klaenhammer T.R."/>
            <person name="Caufield P.W."/>
            <person name="Cui Y."/>
            <person name="Zhang H."/>
            <person name="O'Toole P.W."/>
        </authorList>
    </citation>
    <scope>NUCLEOTIDE SEQUENCE [LARGE SCALE GENOMIC DNA]</scope>
    <source>
        <strain evidence="20 21">DSM 20623</strain>
    </source>
</reference>
<evidence type="ECO:0000256" key="6">
    <source>
        <dbReference type="ARBA" id="ARBA00022692"/>
    </source>
</evidence>
<keyword evidence="10 17" id="KW-1133">Transmembrane helix</keyword>
<dbReference type="Pfam" id="PF00912">
    <property type="entry name" value="Transgly"/>
    <property type="match status" value="1"/>
</dbReference>
<dbReference type="GO" id="GO:0030288">
    <property type="term" value="C:outer membrane-bounded periplasmic space"/>
    <property type="evidence" value="ECO:0007669"/>
    <property type="project" value="TreeGrafter"/>
</dbReference>
<feature type="domain" description="Penicillin-binding protein transpeptidase" evidence="18">
    <location>
        <begin position="524"/>
        <end position="772"/>
    </location>
</feature>
<dbReference type="Gene3D" id="3.40.50.12800">
    <property type="match status" value="1"/>
</dbReference>
<comment type="catalytic activity">
    <reaction evidence="15">
        <text>[GlcNAc-(1-&gt;4)-Mur2Ac(oyl-L-Ala-gamma-D-Glu-L-Lys-D-Ala-D-Ala)](n)-di-trans,octa-cis-undecaprenyl diphosphate + beta-D-GlcNAc-(1-&gt;4)-Mur2Ac(oyl-L-Ala-gamma-D-Glu-L-Lys-D-Ala-D-Ala)-di-trans,octa-cis-undecaprenyl diphosphate = [GlcNAc-(1-&gt;4)-Mur2Ac(oyl-L-Ala-gamma-D-Glu-L-Lys-D-Ala-D-Ala)](n+1)-di-trans,octa-cis-undecaprenyl diphosphate + di-trans,octa-cis-undecaprenyl diphosphate + H(+)</text>
        <dbReference type="Rhea" id="RHEA:23708"/>
        <dbReference type="Rhea" id="RHEA-COMP:9602"/>
        <dbReference type="Rhea" id="RHEA-COMP:9603"/>
        <dbReference type="ChEBI" id="CHEBI:15378"/>
        <dbReference type="ChEBI" id="CHEBI:58405"/>
        <dbReference type="ChEBI" id="CHEBI:60033"/>
        <dbReference type="ChEBI" id="CHEBI:78435"/>
        <dbReference type="EC" id="2.4.99.28"/>
    </reaction>
</comment>
<evidence type="ECO:0000256" key="13">
    <source>
        <dbReference type="ARBA" id="ARBA00023316"/>
    </source>
</evidence>
<sequence length="961" mass="108185">MKKLNDPHNNNNGPSIKEKLIKSYERLKEYAKIKWLDFKKNRQIKKEQKETNLTEPTEIEKSPIETAPLISDNPESPSIGSKIVVFLAAIQIAFITKWTKLRARFSESKTNKQNEDLTPEERKKKMIFQFNVGYGVIKNLFLSFIILVLFGGALFAGVGLGYFAYLVSNEKPPTYEEMQSDISNLEQVSNMYFADSTPIGQLKTDLNRKVVPLHEISKDLQHAIVATEDEYFYKHHGVVPKAVARALIQEFTGSSMQTGGSTLTQQLVKQQLLTSEVSFKRKANEILLAYRLENYFTKDEILEAYLNVSSFGRNSSGQNIAGVEAAAIGIFGIHASELNLAQSAFIAGLPQSPSMYTPYNQFGELRQNLEAGTERKNTVLFRMYREKFITKKEYDEALAYDLVKDFVSPTEDVEDHNYSYVYNAVEKEARRIIMKQMYTADKLTDADIEANDNLYNVYYKRADFEIRQKGYEIHSTINKNVYDAMTETVQEYGDSLGQTYHATVYNEVTGENEEIQEPVQTGSVLMDNQTGKVISFVGGRDFDITQVDHAFDTQRQPGSTIKPLLVYAPALESGLITPATMIADTNFTFTQPNGEVWAPKNYGGTISGKFVSAREALKRSANVPTVQIYNELLKNSNPGDYLKKMGIQSINPSEYGNLSLSLGGTDTGPTVLEQTNAFATLANGGNYTKAYLIDSITDKKGNSIYQHETTSTPVFSPQTAYLTTDMMRSVVNEGTGSSIHNYLNFTADWAGKTGTSQNFRDIWFIASTPQVTLSSWIGYDNQYSSHELSQTDGYGDTSLRNIRYWSKLANAINRVDSTILGTEKSFNRPAGVTYSSVLAATGMKPSTFTAPNGSSITASGAMISELFNTKYLPSATNYHFTLGANSSELYKYWFETYVKTQEEDQKKKKEEEEKAEKEKIEKEKTDKEEAEKEKKQKEKEKETEEKEIEQTEDILEIKSTP</sequence>
<evidence type="ECO:0000256" key="12">
    <source>
        <dbReference type="ARBA" id="ARBA00023268"/>
    </source>
</evidence>
<dbReference type="Pfam" id="PF00905">
    <property type="entry name" value="Transpeptidase"/>
    <property type="match status" value="1"/>
</dbReference>
<dbReference type="GO" id="GO:0006508">
    <property type="term" value="P:proteolysis"/>
    <property type="evidence" value="ECO:0007669"/>
    <property type="project" value="UniProtKB-KW"/>
</dbReference>
<dbReference type="AlphaFoldDB" id="A0A0R2HQ53"/>
<evidence type="ECO:0000256" key="16">
    <source>
        <dbReference type="SAM" id="MobiDB-lite"/>
    </source>
</evidence>
<dbReference type="GO" id="GO:0008360">
    <property type="term" value="P:regulation of cell shape"/>
    <property type="evidence" value="ECO:0007669"/>
    <property type="project" value="UniProtKB-KW"/>
</dbReference>
<dbReference type="SUPFAM" id="SSF53955">
    <property type="entry name" value="Lysozyme-like"/>
    <property type="match status" value="1"/>
</dbReference>
<keyword evidence="1" id="KW-1003">Cell membrane</keyword>
<feature type="compositionally biased region" description="Acidic residues" evidence="16">
    <location>
        <begin position="945"/>
        <end position="954"/>
    </location>
</feature>
<evidence type="ECO:0000256" key="14">
    <source>
        <dbReference type="ARBA" id="ARBA00034000"/>
    </source>
</evidence>
<dbReference type="GO" id="GO:0008658">
    <property type="term" value="F:penicillin binding"/>
    <property type="evidence" value="ECO:0007669"/>
    <property type="project" value="InterPro"/>
</dbReference>
<keyword evidence="4" id="KW-0328">Glycosyltransferase</keyword>
<dbReference type="InterPro" id="IPR001264">
    <property type="entry name" value="Glyco_trans_51"/>
</dbReference>
<name>A0A0R2HQ53_CARDV</name>
<dbReference type="InterPro" id="IPR001460">
    <property type="entry name" value="PCN-bd_Tpept"/>
</dbReference>
<evidence type="ECO:0000256" key="7">
    <source>
        <dbReference type="ARBA" id="ARBA00022801"/>
    </source>
</evidence>
<keyword evidence="12" id="KW-0511">Multifunctional enzyme</keyword>
<evidence type="ECO:0000256" key="8">
    <source>
        <dbReference type="ARBA" id="ARBA00022960"/>
    </source>
</evidence>
<comment type="catalytic activity">
    <reaction evidence="14">
        <text>Preferential cleavage: (Ac)2-L-Lys-D-Ala-|-D-Ala. Also transpeptidation of peptidyl-alanyl moieties that are N-acyl substituents of D-alanine.</text>
        <dbReference type="EC" id="3.4.16.4"/>
    </reaction>
</comment>
<proteinExistence type="predicted"/>
<dbReference type="eggNOG" id="COG0744">
    <property type="taxonomic scope" value="Bacteria"/>
</dbReference>
<keyword evidence="21" id="KW-1185">Reference proteome</keyword>
<comment type="caution">
    <text evidence="20">The sequence shown here is derived from an EMBL/GenBank/DDBJ whole genome shotgun (WGS) entry which is preliminary data.</text>
</comment>
<keyword evidence="3" id="KW-0645">Protease</keyword>
<keyword evidence="8" id="KW-0133">Cell shape</keyword>
<keyword evidence="6 17" id="KW-0812">Transmembrane</keyword>
<dbReference type="PANTHER" id="PTHR32282:SF32">
    <property type="entry name" value="PENICILLIN-BINDING PROTEIN 2A"/>
    <property type="match status" value="1"/>
</dbReference>
<keyword evidence="7" id="KW-0378">Hydrolase</keyword>
<dbReference type="Gene3D" id="3.90.1310.40">
    <property type="match status" value="1"/>
</dbReference>
<feature type="compositionally biased region" description="Basic and acidic residues" evidence="16">
    <location>
        <begin position="903"/>
        <end position="944"/>
    </location>
</feature>
<evidence type="ECO:0000256" key="10">
    <source>
        <dbReference type="ARBA" id="ARBA00022989"/>
    </source>
</evidence>
<dbReference type="SUPFAM" id="SSF56601">
    <property type="entry name" value="beta-lactamase/transpeptidase-like"/>
    <property type="match status" value="1"/>
</dbReference>
<dbReference type="Proteomes" id="UP000051658">
    <property type="component" value="Unassembled WGS sequence"/>
</dbReference>
<evidence type="ECO:0000313" key="21">
    <source>
        <dbReference type="Proteomes" id="UP000051658"/>
    </source>
</evidence>
<feature type="domain" description="Glycosyl transferase family 51" evidence="19">
    <location>
        <begin position="197"/>
        <end position="383"/>
    </location>
</feature>
<dbReference type="GO" id="GO:0008955">
    <property type="term" value="F:peptidoglycan glycosyltransferase activity"/>
    <property type="evidence" value="ECO:0007669"/>
    <property type="project" value="UniProtKB-EC"/>
</dbReference>
<dbReference type="PATRIC" id="fig|1449336.4.peg.2385"/>
<dbReference type="InterPro" id="IPR050396">
    <property type="entry name" value="Glycosyltr_51/Transpeptidase"/>
</dbReference>
<evidence type="ECO:0000256" key="15">
    <source>
        <dbReference type="ARBA" id="ARBA00049902"/>
    </source>
</evidence>
<evidence type="ECO:0000256" key="5">
    <source>
        <dbReference type="ARBA" id="ARBA00022679"/>
    </source>
</evidence>
<evidence type="ECO:0000256" key="1">
    <source>
        <dbReference type="ARBA" id="ARBA00022475"/>
    </source>
</evidence>
<dbReference type="Gene3D" id="3.40.710.10">
    <property type="entry name" value="DD-peptidase/beta-lactamase superfamily"/>
    <property type="match status" value="1"/>
</dbReference>
<dbReference type="PANTHER" id="PTHR32282">
    <property type="entry name" value="BINDING PROTEIN TRANSPEPTIDASE, PUTATIVE-RELATED"/>
    <property type="match status" value="1"/>
</dbReference>
<feature type="transmembrane region" description="Helical" evidence="17">
    <location>
        <begin position="140"/>
        <end position="165"/>
    </location>
</feature>
<dbReference type="GO" id="GO:0009252">
    <property type="term" value="P:peptidoglycan biosynthetic process"/>
    <property type="evidence" value="ECO:0007669"/>
    <property type="project" value="UniProtKB-KW"/>
</dbReference>
<evidence type="ECO:0000313" key="20">
    <source>
        <dbReference type="EMBL" id="KRN54760.1"/>
    </source>
</evidence>
<organism evidence="20 21">
    <name type="scientific">Carnobacterium divergens DSM 20623</name>
    <dbReference type="NCBI Taxonomy" id="1449336"/>
    <lineage>
        <taxon>Bacteria</taxon>
        <taxon>Bacillati</taxon>
        <taxon>Bacillota</taxon>
        <taxon>Bacilli</taxon>
        <taxon>Lactobacillales</taxon>
        <taxon>Carnobacteriaceae</taxon>
        <taxon>Carnobacterium</taxon>
    </lineage>
</organism>
<dbReference type="GO" id="GO:0071555">
    <property type="term" value="P:cell wall organization"/>
    <property type="evidence" value="ECO:0007669"/>
    <property type="project" value="UniProtKB-KW"/>
</dbReference>
<evidence type="ECO:0000256" key="3">
    <source>
        <dbReference type="ARBA" id="ARBA00022670"/>
    </source>
</evidence>
<dbReference type="Gene3D" id="1.10.3810.10">
    <property type="entry name" value="Biosynthetic peptidoglycan transglycosylase-like"/>
    <property type="match status" value="1"/>
</dbReference>